<dbReference type="EMBL" id="WIPH01000008">
    <property type="protein sequence ID" value="MQR98663.1"/>
    <property type="molecule type" value="Genomic_DNA"/>
</dbReference>
<evidence type="ECO:0000313" key="2">
    <source>
        <dbReference type="Proteomes" id="UP000432209"/>
    </source>
</evidence>
<accession>A0A7X1SPR5</accession>
<protein>
    <submittedName>
        <fullName evidence="1">Uncharacterized protein</fullName>
    </submittedName>
</protein>
<gene>
    <name evidence="1" type="ORF">GFJ39_05485</name>
</gene>
<proteinExistence type="predicted"/>
<organism evidence="1 2">
    <name type="scientific">Gluconobacter aidae</name>
    <dbReference type="NCBI Taxonomy" id="2662454"/>
    <lineage>
        <taxon>Bacteria</taxon>
        <taxon>Pseudomonadati</taxon>
        <taxon>Pseudomonadota</taxon>
        <taxon>Alphaproteobacteria</taxon>
        <taxon>Acetobacterales</taxon>
        <taxon>Acetobacteraceae</taxon>
        <taxon>Gluconobacter</taxon>
    </lineage>
</organism>
<reference evidence="1 2" key="1">
    <citation type="submission" date="2019-10" db="EMBL/GenBank/DDBJ databases">
        <title>Gluconobacter aidae sp. nov., a novel species of acetic acid bacteria isolated in Thailand.</title>
        <authorList>
            <person name="Yukphan P."/>
            <person name="Charoenyingcharoen P."/>
            <person name="Malimas S."/>
            <person name="Muramatsu Y."/>
            <person name="Nakagawa Y."/>
            <person name="Tanasupawat S."/>
            <person name="Yamada Y."/>
        </authorList>
    </citation>
    <scope>NUCLEOTIDE SEQUENCE [LARGE SCALE GENOMIC DNA]</scope>
    <source>
        <strain evidence="1 2">AC10</strain>
    </source>
</reference>
<keyword evidence="2" id="KW-1185">Reference proteome</keyword>
<evidence type="ECO:0000313" key="1">
    <source>
        <dbReference type="EMBL" id="MQR98663.1"/>
    </source>
</evidence>
<dbReference type="Proteomes" id="UP000432209">
    <property type="component" value="Unassembled WGS sequence"/>
</dbReference>
<dbReference type="RefSeq" id="WP_062017294.1">
    <property type="nucleotide sequence ID" value="NZ_WIPH01000008.1"/>
</dbReference>
<comment type="caution">
    <text evidence="1">The sequence shown here is derived from an EMBL/GenBank/DDBJ whole genome shotgun (WGS) entry which is preliminary data.</text>
</comment>
<name>A0A7X1SPR5_9PROT</name>
<sequence length="180" mass="18964">MSVDNDEHLYRLPHLCAGAKISRGTLLGWVKREDNIIFADLDQKETSGRGGAIIFSRRQAIQTGLVAEGQRLGMPVALAAKVAAGFAYVGRSEIGPLPGFVPGELLKGGRRTYLVHFDGSETASVLAGLSDLELAAAAGEQDVSALNAFHVINVHAVVQRMDEALEANVGPHSHDVGGVA</sequence>
<dbReference type="AlphaFoldDB" id="A0A7X1SPR5"/>